<dbReference type="GeneID" id="75080249"/>
<dbReference type="RefSeq" id="WP_020993603.1">
    <property type="nucleotide sequence ID" value="NZ_CYZA01000002.1"/>
</dbReference>
<evidence type="ECO:0000256" key="3">
    <source>
        <dbReference type="SAM" id="MobiDB-lite"/>
    </source>
</evidence>
<dbReference type="Gene3D" id="3.40.50.2300">
    <property type="match status" value="2"/>
</dbReference>
<dbReference type="InterPro" id="IPR028082">
    <property type="entry name" value="Peripla_BP_I"/>
</dbReference>
<evidence type="ECO:0000256" key="1">
    <source>
        <dbReference type="ARBA" id="ARBA00004196"/>
    </source>
</evidence>
<dbReference type="InterPro" id="IPR025997">
    <property type="entry name" value="SBP_2_dom"/>
</dbReference>
<feature type="domain" description="Periplasmic binding protein" evidence="5">
    <location>
        <begin position="56"/>
        <end position="309"/>
    </location>
</feature>
<dbReference type="InterPro" id="IPR050555">
    <property type="entry name" value="Bact_Solute-Bind_Prot2"/>
</dbReference>
<gene>
    <name evidence="6" type="primary">xylF</name>
    <name evidence="6" type="ORF">ERS852395_00586</name>
    <name evidence="7" type="ORF">ERS852569_00418</name>
</gene>
<proteinExistence type="predicted"/>
<feature type="compositionally biased region" description="Basic and acidic residues" evidence="3">
    <location>
        <begin position="37"/>
        <end position="51"/>
    </location>
</feature>
<evidence type="ECO:0000256" key="2">
    <source>
        <dbReference type="ARBA" id="ARBA00022729"/>
    </source>
</evidence>
<evidence type="ECO:0000313" key="8">
    <source>
        <dbReference type="Proteomes" id="UP000095447"/>
    </source>
</evidence>
<name>A0A173XLE4_9FIRM</name>
<evidence type="ECO:0000313" key="7">
    <source>
        <dbReference type="EMBL" id="CUP68599.1"/>
    </source>
</evidence>
<sequence>MKLYKTKKNCGKLLLGILAFCTGMILLTGCGSSSEQKQNKNEETAEENKEEDKVQIGLTVDSFVIERWIRDRDVFVATARELGAEVNVQDAGADVKEQISQIEYFINKQVDVIVVIARDCGALSDAIQKAQSAGIPVISYDRMVNNANTDLYISFDNRKVGEIMAQALVNALPQGGDVFMIQGSSSDNNVQMVKQGFDDMLADTDLHVVYEANCDGWTAELAAGYVEEALEKYPHVKGIMCGNDDIASQVVQVLAENQLAGNVVVVGQDGDLAACQRIVEGTQYMTAFKPIEDLARKAAKYAVEMGSGKGVAELEDVTETVNDGTYEIPSCILEPTAVTKENIDKVIIEGGFHRRDEVYLNADYS</sequence>
<protein>
    <submittedName>
        <fullName evidence="6">D-xylose-binding periplasmic protein</fullName>
    </submittedName>
</protein>
<evidence type="ECO:0000259" key="5">
    <source>
        <dbReference type="Pfam" id="PF13407"/>
    </source>
</evidence>
<evidence type="ECO:0000256" key="4">
    <source>
        <dbReference type="SAM" id="SignalP"/>
    </source>
</evidence>
<evidence type="ECO:0000313" key="6">
    <source>
        <dbReference type="EMBL" id="CUN52732.1"/>
    </source>
</evidence>
<reference evidence="8 9" key="1">
    <citation type="submission" date="2015-09" db="EMBL/GenBank/DDBJ databases">
        <authorList>
            <consortium name="Pathogen Informatics"/>
        </authorList>
    </citation>
    <scope>NUCLEOTIDE SEQUENCE [LARGE SCALE GENOMIC DNA]</scope>
    <source>
        <strain evidence="6 8">2789STDY5608838</strain>
        <strain evidence="7 9">2789STDY5834957</strain>
    </source>
</reference>
<accession>A0A173XLE4</accession>
<evidence type="ECO:0000313" key="9">
    <source>
        <dbReference type="Proteomes" id="UP000095762"/>
    </source>
</evidence>
<dbReference type="PANTHER" id="PTHR30036">
    <property type="entry name" value="D-XYLOSE-BINDING PERIPLASMIC PROTEIN"/>
    <property type="match status" value="1"/>
</dbReference>
<feature type="chain" id="PRO_5038293048" evidence="4">
    <location>
        <begin position="29"/>
        <end position="365"/>
    </location>
</feature>
<dbReference type="Pfam" id="PF13407">
    <property type="entry name" value="Peripla_BP_4"/>
    <property type="match status" value="1"/>
</dbReference>
<dbReference type="PANTHER" id="PTHR30036:SF1">
    <property type="entry name" value="D-XYLOSE-BINDING PERIPLASMIC PROTEIN"/>
    <property type="match status" value="1"/>
</dbReference>
<feature type="region of interest" description="Disordered" evidence="3">
    <location>
        <begin position="31"/>
        <end position="51"/>
    </location>
</feature>
<dbReference type="Proteomes" id="UP000095447">
    <property type="component" value="Unassembled WGS sequence"/>
</dbReference>
<feature type="signal peptide" evidence="4">
    <location>
        <begin position="1"/>
        <end position="28"/>
    </location>
</feature>
<keyword evidence="2 4" id="KW-0732">Signal</keyword>
<dbReference type="Proteomes" id="UP000095762">
    <property type="component" value="Unassembled WGS sequence"/>
</dbReference>
<dbReference type="GO" id="GO:0030246">
    <property type="term" value="F:carbohydrate binding"/>
    <property type="evidence" value="ECO:0007669"/>
    <property type="project" value="TreeGrafter"/>
</dbReference>
<dbReference type="EMBL" id="CYZA01000002">
    <property type="protein sequence ID" value="CUN52732.1"/>
    <property type="molecule type" value="Genomic_DNA"/>
</dbReference>
<dbReference type="AlphaFoldDB" id="A0A173XLE4"/>
<dbReference type="PROSITE" id="PS51257">
    <property type="entry name" value="PROKAR_LIPOPROTEIN"/>
    <property type="match status" value="1"/>
</dbReference>
<dbReference type="SUPFAM" id="SSF53822">
    <property type="entry name" value="Periplasmic binding protein-like I"/>
    <property type="match status" value="1"/>
</dbReference>
<dbReference type="EMBL" id="CZBP01000002">
    <property type="protein sequence ID" value="CUP68599.1"/>
    <property type="molecule type" value="Genomic_DNA"/>
</dbReference>
<comment type="subcellular location">
    <subcellularLocation>
        <location evidence="1">Cell envelope</location>
    </subcellularLocation>
</comment>
<dbReference type="GO" id="GO:0030288">
    <property type="term" value="C:outer membrane-bounded periplasmic space"/>
    <property type="evidence" value="ECO:0007669"/>
    <property type="project" value="TreeGrafter"/>
</dbReference>
<organism evidence="6 8">
    <name type="scientific">Blautia obeum</name>
    <dbReference type="NCBI Taxonomy" id="40520"/>
    <lineage>
        <taxon>Bacteria</taxon>
        <taxon>Bacillati</taxon>
        <taxon>Bacillota</taxon>
        <taxon>Clostridia</taxon>
        <taxon>Lachnospirales</taxon>
        <taxon>Lachnospiraceae</taxon>
        <taxon>Blautia</taxon>
    </lineage>
</organism>